<feature type="region of interest" description="Disordered" evidence="2">
    <location>
        <begin position="20"/>
        <end position="42"/>
    </location>
</feature>
<dbReference type="EMBL" id="AP007255">
    <property type="protein sequence ID" value="BAE52796.1"/>
    <property type="molecule type" value="Genomic_DNA"/>
</dbReference>
<dbReference type="GO" id="GO:1902600">
    <property type="term" value="P:proton transmembrane transport"/>
    <property type="evidence" value="ECO:0007669"/>
    <property type="project" value="UniProtKB-KW"/>
</dbReference>
<keyword evidence="4" id="KW-1185">Reference proteome</keyword>
<protein>
    <recommendedName>
        <fullName evidence="1">ATP synthase protein I</fullName>
    </recommendedName>
</protein>
<dbReference type="InterPro" id="IPR016989">
    <property type="entry name" value="Atp1_alphaprobac"/>
</dbReference>
<dbReference type="Pfam" id="PF09527">
    <property type="entry name" value="ATPase_gene1"/>
    <property type="match status" value="1"/>
</dbReference>
<name>Q2W029_PARM1</name>
<keyword evidence="1" id="KW-0813">Transport</keyword>
<evidence type="ECO:0000256" key="2">
    <source>
        <dbReference type="SAM" id="MobiDB-lite"/>
    </source>
</evidence>
<feature type="compositionally biased region" description="Basic and acidic residues" evidence="2">
    <location>
        <begin position="20"/>
        <end position="36"/>
    </location>
</feature>
<reference evidence="3 4" key="1">
    <citation type="journal article" date="2005" name="DNA Res.">
        <title>Complete genome sequence of the facultative anaerobic magnetotactic bacterium Magnetospirillum sp. strain AMB-1.</title>
        <authorList>
            <person name="Matsunaga T."/>
            <person name="Okamura Y."/>
            <person name="Fukuda Y."/>
            <person name="Wahyudi A.T."/>
            <person name="Murase Y."/>
            <person name="Takeyama H."/>
        </authorList>
    </citation>
    <scope>NUCLEOTIDE SEQUENCE [LARGE SCALE GENOMIC DNA]</scope>
    <source>
        <strain evidence="4">ATCC 700264 / AMB-1</strain>
    </source>
</reference>
<keyword evidence="1" id="KW-0472">Membrane</keyword>
<organism evidence="3 4">
    <name type="scientific">Paramagnetospirillum magneticum (strain ATCC 700264 / AMB-1)</name>
    <name type="common">Magnetospirillum magneticum</name>
    <dbReference type="NCBI Taxonomy" id="342108"/>
    <lineage>
        <taxon>Bacteria</taxon>
        <taxon>Pseudomonadati</taxon>
        <taxon>Pseudomonadota</taxon>
        <taxon>Alphaproteobacteria</taxon>
        <taxon>Rhodospirillales</taxon>
        <taxon>Magnetospirillaceae</taxon>
        <taxon>Paramagnetospirillum</taxon>
    </lineage>
</organism>
<proteinExistence type="inferred from homology"/>
<evidence type="ECO:0000313" key="3">
    <source>
        <dbReference type="EMBL" id="BAE52796.1"/>
    </source>
</evidence>
<comment type="similarity">
    <text evidence="1">Belongs to the bacterial AtpI family.</text>
</comment>
<sequence>MADHETPPSFDDLDARLRAARAREEEDSGRGPERRGTPSGMGLGMRIGAELVVSVLVGTGIGWALDAWLKTAPWLMVVFLLLGGASGVMNVYRLMRGMDETVGLGQAQRRAEGAGEDPAKDH</sequence>
<dbReference type="STRING" id="342108.amb3992"/>
<dbReference type="InterPro" id="IPR032820">
    <property type="entry name" value="ATPase_put"/>
</dbReference>
<keyword evidence="1" id="KW-0406">Ion transport</keyword>
<dbReference type="KEGG" id="mag:amb3992"/>
<dbReference type="Proteomes" id="UP000007058">
    <property type="component" value="Chromosome"/>
</dbReference>
<dbReference type="AlphaFoldDB" id="Q2W029"/>
<comment type="function">
    <text evidence="1">A possible function for this protein is to guide the assembly of the membrane sector of the ATPase enzyme complex.</text>
</comment>
<accession>Q2W029</accession>
<dbReference type="RefSeq" id="WP_011386346.1">
    <property type="nucleotide sequence ID" value="NC_007626.1"/>
</dbReference>
<dbReference type="HOGENOM" id="CLU_137927_0_2_5"/>
<dbReference type="GO" id="GO:0045259">
    <property type="term" value="C:proton-transporting ATP synthase complex"/>
    <property type="evidence" value="ECO:0007669"/>
    <property type="project" value="UniProtKB-UniRule"/>
</dbReference>
<evidence type="ECO:0000313" key="4">
    <source>
        <dbReference type="Proteomes" id="UP000007058"/>
    </source>
</evidence>
<evidence type="ECO:0000256" key="1">
    <source>
        <dbReference type="PIRNR" id="PIRNR032126"/>
    </source>
</evidence>
<keyword evidence="1" id="KW-0375">Hydrogen ion transport</keyword>
<gene>
    <name evidence="3" type="ordered locus">amb3992</name>
</gene>
<dbReference type="PIRSF" id="PIRSF032126">
    <property type="entry name" value="F0F1_ATP_synthase_subunit_I"/>
    <property type="match status" value="1"/>
</dbReference>